<evidence type="ECO:0000259" key="1">
    <source>
        <dbReference type="SMART" id="SM00530"/>
    </source>
</evidence>
<reference evidence="2 3" key="1">
    <citation type="submission" date="2023-03" db="EMBL/GenBank/DDBJ databases">
        <title>Draft genome sequence of the bacteria which degrade cell wall of Tricholomamatutake.</title>
        <authorList>
            <person name="Konishi Y."/>
            <person name="Fukuta Y."/>
            <person name="Shirasaka N."/>
        </authorList>
    </citation>
    <scope>NUCLEOTIDE SEQUENCE [LARGE SCALE GENOMIC DNA]</scope>
    <source>
        <strain evidence="3">mu1</strain>
    </source>
</reference>
<evidence type="ECO:0000313" key="2">
    <source>
        <dbReference type="EMBL" id="GLX70345.1"/>
    </source>
</evidence>
<evidence type="ECO:0000313" key="3">
    <source>
        <dbReference type="Proteomes" id="UP001157114"/>
    </source>
</evidence>
<dbReference type="SUPFAM" id="SSF47413">
    <property type="entry name" value="lambda repressor-like DNA-binding domains"/>
    <property type="match status" value="1"/>
</dbReference>
<dbReference type="RefSeq" id="WP_284241105.1">
    <property type="nucleotide sequence ID" value="NZ_BSSQ01000018.1"/>
</dbReference>
<keyword evidence="3" id="KW-1185">Reference proteome</keyword>
<name>A0ABQ6GJU0_9BACL</name>
<dbReference type="EMBL" id="BSSQ01000018">
    <property type="protein sequence ID" value="GLX70345.1"/>
    <property type="molecule type" value="Genomic_DNA"/>
</dbReference>
<dbReference type="Proteomes" id="UP001157114">
    <property type="component" value="Unassembled WGS sequence"/>
</dbReference>
<dbReference type="InterPro" id="IPR010982">
    <property type="entry name" value="Lambda_DNA-bd_dom_sf"/>
</dbReference>
<comment type="caution">
    <text evidence="2">The sequence shown here is derived from an EMBL/GenBank/DDBJ whole genome shotgun (WGS) entry which is preliminary data.</text>
</comment>
<dbReference type="SMART" id="SM00530">
    <property type="entry name" value="HTH_XRE"/>
    <property type="match status" value="1"/>
</dbReference>
<gene>
    <name evidence="2" type="ORF">MU1_46910</name>
</gene>
<sequence length="78" mass="8882">MKFELGRCLLQERLMERGMSREALAGALLYKPERLADYMENKRLMPLKTAISIADTVGCAVNELYELIPVLKGEHKDV</sequence>
<dbReference type="Gene3D" id="1.10.260.40">
    <property type="entry name" value="lambda repressor-like DNA-binding domains"/>
    <property type="match status" value="1"/>
</dbReference>
<accession>A0ABQ6GJU0</accession>
<dbReference type="CDD" id="cd00093">
    <property type="entry name" value="HTH_XRE"/>
    <property type="match status" value="1"/>
</dbReference>
<feature type="domain" description="HTH cro/C1-type" evidence="1">
    <location>
        <begin position="9"/>
        <end position="64"/>
    </location>
</feature>
<proteinExistence type="predicted"/>
<protein>
    <recommendedName>
        <fullName evidence="1">HTH cro/C1-type domain-containing protein</fullName>
    </recommendedName>
</protein>
<organism evidence="2 3">
    <name type="scientific">Paenibacillus glycanilyticus</name>
    <dbReference type="NCBI Taxonomy" id="126569"/>
    <lineage>
        <taxon>Bacteria</taxon>
        <taxon>Bacillati</taxon>
        <taxon>Bacillota</taxon>
        <taxon>Bacilli</taxon>
        <taxon>Bacillales</taxon>
        <taxon>Paenibacillaceae</taxon>
        <taxon>Paenibacillus</taxon>
    </lineage>
</organism>
<dbReference type="InterPro" id="IPR001387">
    <property type="entry name" value="Cro/C1-type_HTH"/>
</dbReference>